<dbReference type="AlphaFoldDB" id="V5ZD33"/>
<evidence type="ECO:0000313" key="1">
    <source>
        <dbReference type="EMBL" id="CCG88894.1"/>
    </source>
</evidence>
<dbReference type="EMBL" id="CAHS01000022">
    <property type="protein sequence ID" value="CCG88894.1"/>
    <property type="molecule type" value="Genomic_DNA"/>
</dbReference>
<gene>
    <name evidence="1" type="ORF">EPIR_3531</name>
</gene>
<dbReference type="RefSeq" id="WP_023656622.1">
    <property type="nucleotide sequence ID" value="NZ_CAHS01000022.1"/>
</dbReference>
<keyword evidence="2" id="KW-1185">Reference proteome</keyword>
<comment type="caution">
    <text evidence="1">The sequence shown here is derived from an EMBL/GenBank/DDBJ whole genome shotgun (WGS) entry which is preliminary data.</text>
</comment>
<sequence length="413" mass="44392">MSDDFIYDRLSIRVPEQYDTIQQALDFLKGKVIVSGVDIWVSDGEYEISSPIRSEVIYSDRLTIRGNESDPSKCVINVDNSNSVDGFLFSNGCGVSWLNGFTIRGQRGFISKGQWNEDCYGSGIRAVNSMVTLGGEIVIEKMYYGIRAMNGAFITNETAPKDGKQGGGIKVYYAGDAAYHAFAASIKVSCAEAYDTAHDPEGLGFGFCAESGGFLSCEYAISNGNLKAGYYALSSGSVWAHGVSASSNMYGVLSWGGSIECNKIGEYDSTFSFNEAGIYATYNGFIGANGAYCVNNNIGVLSDRNSLIDITYVVSEKNTNDGFKCDIFGVMSGFNVTSQNNGGDGFHCTIGSKFNIVNAQSLNNSGNGYFSAKNSIIFVEGLYGEGNLTGFCTPERYSLNPQGGNDNSLIFDI</sequence>
<evidence type="ECO:0000313" key="2">
    <source>
        <dbReference type="Proteomes" id="UP000018217"/>
    </source>
</evidence>
<protein>
    <submittedName>
        <fullName evidence="1">Uncharacterized protein</fullName>
    </submittedName>
</protein>
<dbReference type="Proteomes" id="UP000018217">
    <property type="component" value="Unassembled WGS sequence"/>
</dbReference>
<organism evidence="1 2">
    <name type="scientific">Erwinia piriflorinigrans CFBP 5888</name>
    <dbReference type="NCBI Taxonomy" id="1161919"/>
    <lineage>
        <taxon>Bacteria</taxon>
        <taxon>Pseudomonadati</taxon>
        <taxon>Pseudomonadota</taxon>
        <taxon>Gammaproteobacteria</taxon>
        <taxon>Enterobacterales</taxon>
        <taxon>Erwiniaceae</taxon>
        <taxon>Erwinia</taxon>
    </lineage>
</organism>
<dbReference type="OrthoDB" id="6717860at2"/>
<proteinExistence type="predicted"/>
<accession>V5ZD33</accession>
<reference evidence="1 2" key="1">
    <citation type="journal article" date="2013" name="Syst. Appl. Microbiol.">
        <title>Phylogenetic position and virulence apparatus of the pear flower necrosis pathogen Erwinia piriflorinigrans CFBP 5888T as assessed by comparative genomics.</title>
        <authorList>
            <person name="Smits T.H."/>
            <person name="Rezzonico F."/>
            <person name="Lopez M.M."/>
            <person name="Blom J."/>
            <person name="Goesmann A."/>
            <person name="Frey J.E."/>
            <person name="Duffy B."/>
        </authorList>
    </citation>
    <scope>NUCLEOTIDE SEQUENCE [LARGE SCALE GENOMIC DNA]</scope>
    <source>
        <strain evidence="2">CFBP5888</strain>
    </source>
</reference>
<name>V5ZD33_9GAMM</name>